<organism evidence="1">
    <name type="scientific">viral metagenome</name>
    <dbReference type="NCBI Taxonomy" id="1070528"/>
    <lineage>
        <taxon>unclassified sequences</taxon>
        <taxon>metagenomes</taxon>
        <taxon>organismal metagenomes</taxon>
    </lineage>
</organism>
<sequence length="294" mass="31143">MWPTLTWQETYDESSANKPSIKAGSFALDEAGRIWRYVQANAAIAKGDVLMKHVNTGIVAALDGTAQQASANDAAGGARRIYLADAVATAANLKGNWFDPNPNDGSTLYAGYGHDYWITIDNATGAGQIGYIFNRDQTNSDYVDAWITTSTTGVLATALDATSEYQVYADSLIVKCAAVATNIPVGVAQKAITSGAFFWSLIKGKGIVHWDTSETALADDDQIIIPSANEAGAAGGTTGTMTTAEYRSRVGTATSLDVTADGHIGADIDVLHNVSPGNTILKPNDLTYEWPRLR</sequence>
<name>A0A6M3IY81_9ZZZZ</name>
<reference evidence="1" key="1">
    <citation type="submission" date="2020-03" db="EMBL/GenBank/DDBJ databases">
        <title>The deep terrestrial virosphere.</title>
        <authorList>
            <person name="Holmfeldt K."/>
            <person name="Nilsson E."/>
            <person name="Simone D."/>
            <person name="Lopez-Fernandez M."/>
            <person name="Wu X."/>
            <person name="de Brujin I."/>
            <person name="Lundin D."/>
            <person name="Andersson A."/>
            <person name="Bertilsson S."/>
            <person name="Dopson M."/>
        </authorList>
    </citation>
    <scope>NUCLEOTIDE SEQUENCE</scope>
    <source>
        <strain evidence="1">MM415B00764</strain>
    </source>
</reference>
<dbReference type="EMBL" id="MT141474">
    <property type="protein sequence ID" value="QJA62543.1"/>
    <property type="molecule type" value="Genomic_DNA"/>
</dbReference>
<gene>
    <name evidence="1" type="ORF">MM415B00764_0009</name>
</gene>
<proteinExistence type="predicted"/>
<evidence type="ECO:0000313" key="1">
    <source>
        <dbReference type="EMBL" id="QJA62543.1"/>
    </source>
</evidence>
<accession>A0A6M3IY81</accession>
<protein>
    <submittedName>
        <fullName evidence="1">Uncharacterized protein</fullName>
    </submittedName>
</protein>
<dbReference type="AlphaFoldDB" id="A0A6M3IY81"/>